<keyword evidence="2" id="KW-0472">Membrane</keyword>
<dbReference type="Proteomes" id="UP001108240">
    <property type="component" value="Unplaced"/>
</dbReference>
<evidence type="ECO:0000259" key="4">
    <source>
        <dbReference type="SMART" id="SM00409"/>
    </source>
</evidence>
<dbReference type="InterPro" id="IPR003599">
    <property type="entry name" value="Ig_sub"/>
</dbReference>
<dbReference type="InterPro" id="IPR013106">
    <property type="entry name" value="Ig_V-set"/>
</dbReference>
<dbReference type="Gene3D" id="2.60.40.10">
    <property type="entry name" value="Immunoglobulins"/>
    <property type="match status" value="1"/>
</dbReference>
<dbReference type="PANTHER" id="PTHR21063">
    <property type="entry name" value="LFA-3"/>
    <property type="match status" value="1"/>
</dbReference>
<dbReference type="InterPro" id="IPR036179">
    <property type="entry name" value="Ig-like_dom_sf"/>
</dbReference>
<evidence type="ECO:0000256" key="1">
    <source>
        <dbReference type="SAM" id="MobiDB-lite"/>
    </source>
</evidence>
<reference evidence="5" key="2">
    <citation type="submission" date="2025-09" db="UniProtKB">
        <authorList>
            <consortium name="Ensembl"/>
        </authorList>
    </citation>
    <scope>IDENTIFICATION</scope>
</reference>
<organism evidence="5 6">
    <name type="scientific">Cyprinus carpio carpio</name>
    <dbReference type="NCBI Taxonomy" id="630221"/>
    <lineage>
        <taxon>Eukaryota</taxon>
        <taxon>Metazoa</taxon>
        <taxon>Chordata</taxon>
        <taxon>Craniata</taxon>
        <taxon>Vertebrata</taxon>
        <taxon>Euteleostomi</taxon>
        <taxon>Actinopterygii</taxon>
        <taxon>Neopterygii</taxon>
        <taxon>Teleostei</taxon>
        <taxon>Ostariophysi</taxon>
        <taxon>Cypriniformes</taxon>
        <taxon>Cyprinidae</taxon>
        <taxon>Cyprininae</taxon>
        <taxon>Cyprinus</taxon>
    </lineage>
</organism>
<proteinExistence type="predicted"/>
<evidence type="ECO:0000313" key="6">
    <source>
        <dbReference type="Proteomes" id="UP001108240"/>
    </source>
</evidence>
<dbReference type="Pfam" id="PF07686">
    <property type="entry name" value="V-set"/>
    <property type="match status" value="1"/>
</dbReference>
<keyword evidence="6" id="KW-1185">Reference proteome</keyword>
<feature type="region of interest" description="Disordered" evidence="1">
    <location>
        <begin position="146"/>
        <end position="171"/>
    </location>
</feature>
<feature type="domain" description="Immunoglobulin" evidence="4">
    <location>
        <begin position="27"/>
        <end position="130"/>
    </location>
</feature>
<feature type="chain" id="PRO_5039889298" description="Immunoglobulin domain-containing protein" evidence="3">
    <location>
        <begin position="23"/>
        <end position="242"/>
    </location>
</feature>
<dbReference type="Ensembl" id="ENSCCRT00000053249.2">
    <property type="protein sequence ID" value="ENSCCRP00000049157.2"/>
    <property type="gene ID" value="ENSCCRG00000056378.1"/>
</dbReference>
<keyword evidence="2" id="KW-1133">Transmembrane helix</keyword>
<dbReference type="GeneTree" id="ENSGT01050000244806"/>
<reference evidence="5" key="1">
    <citation type="submission" date="2025-08" db="UniProtKB">
        <authorList>
            <consortium name="Ensembl"/>
        </authorList>
    </citation>
    <scope>IDENTIFICATION</scope>
</reference>
<feature type="compositionally biased region" description="Basic and acidic residues" evidence="1">
    <location>
        <begin position="220"/>
        <end position="242"/>
    </location>
</feature>
<accession>A0A8C1CL53</accession>
<sequence length="242" mass="26805">MEPVIKMKFFVWSVLLMHGASGVEIDRVSVSVMEGDSVTLHTDVKTKQRDRIRWYFNDTRIAQITGDLSKTCTDVQCNEDTERFRDRLKLDHQTGSLTIMNITNTDSGDYHLETIISGSISEKIFSVTITGGPGSKAVQMKRTMEMKGASDTLNNGEAKTSGSDDGDEAPVLSAIKTPASDQYSGNLGLGVTVGVILVLVMAVGVIYCLCRKHKQKRQKCTSDEEKFRDGLMQDKKNRSEEI</sequence>
<dbReference type="AlphaFoldDB" id="A0A8C1CL53"/>
<feature type="transmembrane region" description="Helical" evidence="2">
    <location>
        <begin position="187"/>
        <end position="209"/>
    </location>
</feature>
<evidence type="ECO:0000313" key="5">
    <source>
        <dbReference type="Ensembl" id="ENSCCRP00000049157.2"/>
    </source>
</evidence>
<evidence type="ECO:0000256" key="3">
    <source>
        <dbReference type="SAM" id="SignalP"/>
    </source>
</evidence>
<protein>
    <recommendedName>
        <fullName evidence="4">Immunoglobulin domain-containing protein</fullName>
    </recommendedName>
</protein>
<dbReference type="InterPro" id="IPR013783">
    <property type="entry name" value="Ig-like_fold"/>
</dbReference>
<feature type="compositionally biased region" description="Polar residues" evidence="1">
    <location>
        <begin position="151"/>
        <end position="163"/>
    </location>
</feature>
<keyword evidence="2" id="KW-0812">Transmembrane</keyword>
<keyword evidence="3" id="KW-0732">Signal</keyword>
<dbReference type="SUPFAM" id="SSF48726">
    <property type="entry name" value="Immunoglobulin"/>
    <property type="match status" value="1"/>
</dbReference>
<dbReference type="PANTHER" id="PTHR21063:SF4">
    <property type="entry name" value="CD48 ANTIGEN-RELATED"/>
    <property type="match status" value="1"/>
</dbReference>
<feature type="region of interest" description="Disordered" evidence="1">
    <location>
        <begin position="219"/>
        <end position="242"/>
    </location>
</feature>
<feature type="signal peptide" evidence="3">
    <location>
        <begin position="1"/>
        <end position="22"/>
    </location>
</feature>
<evidence type="ECO:0000256" key="2">
    <source>
        <dbReference type="SAM" id="Phobius"/>
    </source>
</evidence>
<dbReference type="SMART" id="SM00409">
    <property type="entry name" value="IG"/>
    <property type="match status" value="1"/>
</dbReference>
<name>A0A8C1CL53_CYPCA</name>